<keyword evidence="2" id="KW-1185">Reference proteome</keyword>
<reference evidence="1 2" key="1">
    <citation type="submission" date="2019-04" db="EMBL/GenBank/DDBJ databases">
        <authorList>
            <person name="Pope W.H."/>
            <person name="Garlena R.A."/>
            <person name="Russell D.A."/>
            <person name="Jacobs-Sera D."/>
            <person name="Hatfull G.F."/>
        </authorList>
    </citation>
    <scope>NUCLEOTIDE SEQUENCE [LARGE SCALE GENOMIC DNA]</scope>
</reference>
<dbReference type="RefSeq" id="YP_010001288.1">
    <property type="nucleotide sequence ID" value="NC_053174.1"/>
</dbReference>
<dbReference type="Proteomes" id="UP000319240">
    <property type="component" value="Segment"/>
</dbReference>
<sequence>MAVTLTDDERDLLREWPRFAEICLVSPDGARRIRESCSSGGGFGRNYRIDSGKLIGTWCRYEVAATFGTDARPDLVGQPARLRFDPPHREVSITLARLQRWADQLPATYRDQAAAFHHPDTRDLDALRHLALEALDHDQPAQLDLFQEVNG</sequence>
<proteinExistence type="predicted"/>
<name>A0A4Y6EGM2_9CAUD</name>
<dbReference type="GeneID" id="62974455"/>
<organism evidence="1 2">
    <name type="scientific">Gordonia phage William</name>
    <dbReference type="NCBI Taxonomy" id="2571253"/>
    <lineage>
        <taxon>Viruses</taxon>
        <taxon>Duplodnaviria</taxon>
        <taxon>Heunggongvirae</taxon>
        <taxon>Uroviricota</taxon>
        <taxon>Caudoviricetes</taxon>
        <taxon>Fairfaxidumvirus</taxon>
        <taxon>Fairfaxidumvirus william</taxon>
    </lineage>
</organism>
<dbReference type="KEGG" id="vg:62974455"/>
<accession>A0A4Y6EGM2</accession>
<gene>
    <name evidence="1" type="primary">70</name>
    <name evidence="1" type="ORF">SEA_WILLIAM_70</name>
</gene>
<evidence type="ECO:0000313" key="2">
    <source>
        <dbReference type="Proteomes" id="UP000319240"/>
    </source>
</evidence>
<dbReference type="EMBL" id="MK801721">
    <property type="protein sequence ID" value="QDF17165.1"/>
    <property type="molecule type" value="Genomic_DNA"/>
</dbReference>
<protein>
    <submittedName>
        <fullName evidence="1">Uncharacterized protein</fullName>
    </submittedName>
</protein>
<evidence type="ECO:0000313" key="1">
    <source>
        <dbReference type="EMBL" id="QDF17165.1"/>
    </source>
</evidence>